<evidence type="ECO:0000256" key="1">
    <source>
        <dbReference type="ARBA" id="ARBA00001968"/>
    </source>
</evidence>
<accession>A0A9P7G1I9</accession>
<comment type="caution">
    <text evidence="3">The sequence shown here is derived from an EMBL/GenBank/DDBJ whole genome shotgun (WGS) entry which is preliminary data.</text>
</comment>
<organism evidence="3 4">
    <name type="scientific">Asterophora parasitica</name>
    <dbReference type="NCBI Taxonomy" id="117018"/>
    <lineage>
        <taxon>Eukaryota</taxon>
        <taxon>Fungi</taxon>
        <taxon>Dikarya</taxon>
        <taxon>Basidiomycota</taxon>
        <taxon>Agaricomycotina</taxon>
        <taxon>Agaricomycetes</taxon>
        <taxon>Agaricomycetidae</taxon>
        <taxon>Agaricales</taxon>
        <taxon>Tricholomatineae</taxon>
        <taxon>Lyophyllaceae</taxon>
        <taxon>Asterophora</taxon>
    </lineage>
</organism>
<dbReference type="HAMAP" id="MF_00528">
    <property type="entry name" value="Maf"/>
    <property type="match status" value="1"/>
</dbReference>
<sequence>MSKQILSHALKLPAIKKLEGKRIVLASNSPRRQEILRTFGLAPDIVPSTFEEDLSPSDFGDIHEYPVSTATHKAVEVYERLVRNDPDNPPDLVIAGALSSISFTIQRRLTGRSADTVVLSHAQVAASNISYSVLPSTDQELLEKPDSKEDNLRMLLDLNGNVCEVVTGVTVVYPVLTSPGYTIKYMPRHLHVESIDERTLVYFSDNPEHLVKAYVESGEGIDRAGGFAIQGLGGLLIRKIEGDYNNVVGFPAASFFAFLDLLLDEDPDFLEV</sequence>
<gene>
    <name evidence="3" type="ORF">DXG03_003990</name>
</gene>
<dbReference type="InterPro" id="IPR029001">
    <property type="entry name" value="ITPase-like_fam"/>
</dbReference>
<dbReference type="GO" id="GO:0047429">
    <property type="term" value="F:nucleoside triphosphate diphosphatase activity"/>
    <property type="evidence" value="ECO:0007669"/>
    <property type="project" value="InterPro"/>
</dbReference>
<proteinExistence type="inferred from homology"/>
<dbReference type="Gene3D" id="3.90.950.10">
    <property type="match status" value="1"/>
</dbReference>
<dbReference type="PANTHER" id="PTHR43213:SF5">
    <property type="entry name" value="BIFUNCTIONAL DTTP_UTP PYROPHOSPHATASE_METHYLTRANSFERASE PROTEIN-RELATED"/>
    <property type="match status" value="1"/>
</dbReference>
<evidence type="ECO:0000313" key="4">
    <source>
        <dbReference type="Proteomes" id="UP000775547"/>
    </source>
</evidence>
<dbReference type="SUPFAM" id="SSF52972">
    <property type="entry name" value="ITPase-like"/>
    <property type="match status" value="1"/>
</dbReference>
<keyword evidence="2" id="KW-0378">Hydrolase</keyword>
<protein>
    <recommendedName>
        <fullName evidence="5">Maf/Ham1</fullName>
    </recommendedName>
</protein>
<evidence type="ECO:0008006" key="5">
    <source>
        <dbReference type="Google" id="ProtNLM"/>
    </source>
</evidence>
<reference evidence="3" key="2">
    <citation type="submission" date="2021-10" db="EMBL/GenBank/DDBJ databases">
        <title>Phylogenomics reveals ancestral predisposition of the termite-cultivated fungus Termitomyces towards a domesticated lifestyle.</title>
        <authorList>
            <person name="Auxier B."/>
            <person name="Grum-Grzhimaylo A."/>
            <person name="Cardenas M.E."/>
            <person name="Lodge J.D."/>
            <person name="Laessoe T."/>
            <person name="Pedersen O."/>
            <person name="Smith M.E."/>
            <person name="Kuyper T.W."/>
            <person name="Franco-Molano E.A."/>
            <person name="Baroni T.J."/>
            <person name="Aanen D.K."/>
        </authorList>
    </citation>
    <scope>NUCLEOTIDE SEQUENCE</scope>
    <source>
        <strain evidence="3">AP01</strain>
        <tissue evidence="3">Mycelium</tissue>
    </source>
</reference>
<dbReference type="InterPro" id="IPR003697">
    <property type="entry name" value="Maf-like"/>
</dbReference>
<dbReference type="OrthoDB" id="10267058at2759"/>
<dbReference type="Proteomes" id="UP000775547">
    <property type="component" value="Unassembled WGS sequence"/>
</dbReference>
<dbReference type="CDD" id="cd00555">
    <property type="entry name" value="Maf"/>
    <property type="match status" value="1"/>
</dbReference>
<dbReference type="EMBL" id="JABCKV010000236">
    <property type="protein sequence ID" value="KAG5641903.1"/>
    <property type="molecule type" value="Genomic_DNA"/>
</dbReference>
<evidence type="ECO:0000256" key="2">
    <source>
        <dbReference type="ARBA" id="ARBA00022801"/>
    </source>
</evidence>
<dbReference type="PANTHER" id="PTHR43213">
    <property type="entry name" value="BIFUNCTIONAL DTTP/UTP PYROPHOSPHATASE/METHYLTRANSFERASE PROTEIN-RELATED"/>
    <property type="match status" value="1"/>
</dbReference>
<name>A0A9P7G1I9_9AGAR</name>
<keyword evidence="4" id="KW-1185">Reference proteome</keyword>
<dbReference type="AlphaFoldDB" id="A0A9P7G1I9"/>
<comment type="cofactor">
    <cofactor evidence="1">
        <name>a divalent metal cation</name>
        <dbReference type="ChEBI" id="CHEBI:60240"/>
    </cofactor>
</comment>
<dbReference type="Pfam" id="PF02545">
    <property type="entry name" value="Maf"/>
    <property type="match status" value="1"/>
</dbReference>
<evidence type="ECO:0000313" key="3">
    <source>
        <dbReference type="EMBL" id="KAG5641903.1"/>
    </source>
</evidence>
<reference evidence="3" key="1">
    <citation type="submission" date="2020-07" db="EMBL/GenBank/DDBJ databases">
        <authorList>
            <person name="Nieuwenhuis M."/>
            <person name="Van De Peppel L.J.J."/>
        </authorList>
    </citation>
    <scope>NUCLEOTIDE SEQUENCE</scope>
    <source>
        <strain evidence="3">AP01</strain>
        <tissue evidence="3">Mycelium</tissue>
    </source>
</reference>